<protein>
    <submittedName>
        <fullName evidence="1">Unannotated protein</fullName>
    </submittedName>
</protein>
<accession>A0A6J7F3M1</accession>
<gene>
    <name evidence="1" type="ORF">UFOPK3417_02098</name>
</gene>
<evidence type="ECO:0000313" key="1">
    <source>
        <dbReference type="EMBL" id="CAB4886789.1"/>
    </source>
</evidence>
<proteinExistence type="predicted"/>
<reference evidence="1" key="1">
    <citation type="submission" date="2020-05" db="EMBL/GenBank/DDBJ databases">
        <authorList>
            <person name="Chiriac C."/>
            <person name="Salcher M."/>
            <person name="Ghai R."/>
            <person name="Kavagutti S V."/>
        </authorList>
    </citation>
    <scope>NUCLEOTIDE SEQUENCE</scope>
</reference>
<sequence length="570" mass="62179">MQERVVQHVLVERCATAHVPHGCADPLGGECVSGTLRGGEHLADREDAQLGATLSRAPSVETHADFVLGHLTGSTLRVADHHRAIVGQFDGVVEHLLQVLRGRWCEYSHPGHLAEQRHVVDAVVARAVVARDAGAVQAEHHRQAVQRHVVHHLVPSAREERGVHGDERPQATHRHPCCRRNSVLFGDADVKEAIREASLEGQKAGGARHGSRDGDNARVRVCLLHDRLGERLRVARGHGLGRPHVRVEHRRVVQVLLVVVLRRRVATALLGEHVHHDRAFGGERLCVAERGLQFRHVVTVDRPDVAHTECLEERRRLEELPHGSLERLNAALGLPADHRDVADELLEPALAPHVHRVHADGRVRLGESFGEPVGQGGLFRSVEVRRPRLGEVGDGGRVRAAVVVQHDDDAPLGVAEVVERLVRHAAGHRAIADHRNDVPARVVPSVTRHGETVRVAEHRGGVTVFDPVVLALVPVRVAREAASLTETGEVVLAPGDDLVHVRLMAGIPEDGVLGRLEHTVQSERELHGAEVGSEVAAGLTDGLHHEVTNLPGQIGEFRVGERLQVFGRTD</sequence>
<dbReference type="EMBL" id="CAFBLR010000304">
    <property type="protein sequence ID" value="CAB4886789.1"/>
    <property type="molecule type" value="Genomic_DNA"/>
</dbReference>
<name>A0A6J7F3M1_9ZZZZ</name>
<dbReference type="AlphaFoldDB" id="A0A6J7F3M1"/>
<organism evidence="1">
    <name type="scientific">freshwater metagenome</name>
    <dbReference type="NCBI Taxonomy" id="449393"/>
    <lineage>
        <taxon>unclassified sequences</taxon>
        <taxon>metagenomes</taxon>
        <taxon>ecological metagenomes</taxon>
    </lineage>
</organism>